<dbReference type="GO" id="GO:0009244">
    <property type="term" value="P:lipopolysaccharide core region biosynthetic process"/>
    <property type="evidence" value="ECO:0007669"/>
    <property type="project" value="TreeGrafter"/>
</dbReference>
<dbReference type="SUPFAM" id="SSF53756">
    <property type="entry name" value="UDP-Glycosyltransferase/glycogen phosphorylase"/>
    <property type="match status" value="1"/>
</dbReference>
<organism evidence="3 4">
    <name type="scientific">Methylomonas paludis</name>
    <dbReference type="NCBI Taxonomy" id="1173101"/>
    <lineage>
        <taxon>Bacteria</taxon>
        <taxon>Pseudomonadati</taxon>
        <taxon>Pseudomonadota</taxon>
        <taxon>Gammaproteobacteria</taxon>
        <taxon>Methylococcales</taxon>
        <taxon>Methylococcaceae</taxon>
        <taxon>Methylomonas</taxon>
    </lineage>
</organism>
<dbReference type="GO" id="GO:0005829">
    <property type="term" value="C:cytosol"/>
    <property type="evidence" value="ECO:0007669"/>
    <property type="project" value="TreeGrafter"/>
</dbReference>
<keyword evidence="1" id="KW-0328">Glycosyltransferase</keyword>
<gene>
    <name evidence="3" type="ORF">KEF85_15110</name>
</gene>
<keyword evidence="4" id="KW-1185">Reference proteome</keyword>
<accession>A0A975MMJ1</accession>
<dbReference type="InterPro" id="IPR002201">
    <property type="entry name" value="Glyco_trans_9"/>
</dbReference>
<dbReference type="Pfam" id="PF01075">
    <property type="entry name" value="Glyco_transf_9"/>
    <property type="match status" value="1"/>
</dbReference>
<evidence type="ECO:0000313" key="4">
    <source>
        <dbReference type="Proteomes" id="UP000676649"/>
    </source>
</evidence>
<dbReference type="CDD" id="cd03789">
    <property type="entry name" value="GT9_LPS_heptosyltransferase"/>
    <property type="match status" value="1"/>
</dbReference>
<keyword evidence="2" id="KW-0808">Transferase</keyword>
<dbReference type="EMBL" id="CP073754">
    <property type="protein sequence ID" value="QWF70633.1"/>
    <property type="molecule type" value="Genomic_DNA"/>
</dbReference>
<dbReference type="AlphaFoldDB" id="A0A975MMJ1"/>
<dbReference type="Gene3D" id="3.40.50.2000">
    <property type="entry name" value="Glycogen Phosphorylase B"/>
    <property type="match status" value="2"/>
</dbReference>
<proteinExistence type="predicted"/>
<dbReference type="InterPro" id="IPR051199">
    <property type="entry name" value="LPS_LOS_Heptosyltrfase"/>
</dbReference>
<dbReference type="Proteomes" id="UP000676649">
    <property type="component" value="Chromosome"/>
</dbReference>
<dbReference type="GO" id="GO:0008713">
    <property type="term" value="F:ADP-heptose-lipopolysaccharide heptosyltransferase activity"/>
    <property type="evidence" value="ECO:0007669"/>
    <property type="project" value="TreeGrafter"/>
</dbReference>
<evidence type="ECO:0000256" key="2">
    <source>
        <dbReference type="ARBA" id="ARBA00022679"/>
    </source>
</evidence>
<sequence>MPASQFSNIQPKRILVITMRYLGDTLLVTPLIGALRQAYPEAEIDVLLPAANCGMLMGNRHVNRLIPLVSKDILSFAGLLFSLFRQYDLAISTQAGDRPLLSALIAGKYSMGFIAANTAKYSWKRLLLDSALAFNVQQNHAVLENLRFCQPLNIAPSYVLMPPRQADEQSIELPEGKYAVLHIMPQWRYKQWHDAGWLAVTEYLQSRGIRVVLTGSNQAQEQAMLTALQQQLPANVLNLAGSLSLAQLTGLIEKATVFIGPDTGITHLAAATGIPVVAIFGPTDPKVWAPWPVGYADDKSPFVSQGSQHSANIYIVQGQSEQGCVPCQLEGCQRSRQSQSDCLDNLSAANVLDVLNIILSQTPGF</sequence>
<dbReference type="KEGG" id="mpad:KEF85_15110"/>
<dbReference type="PANTHER" id="PTHR30160:SF1">
    <property type="entry name" value="LIPOPOLYSACCHARIDE 1,2-N-ACETYLGLUCOSAMINETRANSFERASE-RELATED"/>
    <property type="match status" value="1"/>
</dbReference>
<reference evidence="3" key="1">
    <citation type="submission" date="2021-04" db="EMBL/GenBank/DDBJ databases">
        <title>Draft genome sequence data of methanotrophic Methylovulum sp. strain S1L and Methylomonas sp. strain S2AM isolated from boreal lake water columns.</title>
        <authorList>
            <person name="Rissanen A.J."/>
            <person name="Mangayil R."/>
            <person name="Svenning M.M."/>
            <person name="Khanongnuch R."/>
        </authorList>
    </citation>
    <scope>NUCLEOTIDE SEQUENCE</scope>
    <source>
        <strain evidence="3">S2AM</strain>
    </source>
</reference>
<dbReference type="PANTHER" id="PTHR30160">
    <property type="entry name" value="TETRAACYLDISACCHARIDE 4'-KINASE-RELATED"/>
    <property type="match status" value="1"/>
</dbReference>
<evidence type="ECO:0000256" key="1">
    <source>
        <dbReference type="ARBA" id="ARBA00022676"/>
    </source>
</evidence>
<name>A0A975MMJ1_9GAMM</name>
<evidence type="ECO:0000313" key="3">
    <source>
        <dbReference type="EMBL" id="QWF70633.1"/>
    </source>
</evidence>
<protein>
    <submittedName>
        <fullName evidence="3">Glycosyltransferase family 9 protein</fullName>
    </submittedName>
</protein>